<reference evidence="1 2" key="1">
    <citation type="submission" date="2021-06" db="EMBL/GenBank/DDBJ databases">
        <title>Bacillus sp. RD4P76, an endophyte from a halophyte.</title>
        <authorList>
            <person name="Sun J.-Q."/>
        </authorList>
    </citation>
    <scope>NUCLEOTIDE SEQUENCE [LARGE SCALE GENOMIC DNA]</scope>
    <source>
        <strain evidence="1 2">JCM 17098</strain>
    </source>
</reference>
<keyword evidence="2" id="KW-1185">Reference proteome</keyword>
<sequence length="161" mass="18193">MKQAVTVTKTLFILVTLIGLLPLLGLSKSEKVDLVLTEVHTTIIEAEHILRYDITITNQGDSRLESEFDYPGHHPLGFQITVRPNEALEKLMVMEENTTYKKMRSMGGGASGIFEPHQDAKFNIEYQINEEADFQEVEKNAYDAVLLLIDGVEVIQEFPLN</sequence>
<dbReference type="Proteomes" id="UP000790580">
    <property type="component" value="Unassembled WGS sequence"/>
</dbReference>
<proteinExistence type="predicted"/>
<evidence type="ECO:0000313" key="2">
    <source>
        <dbReference type="Proteomes" id="UP000790580"/>
    </source>
</evidence>
<accession>A0ABS6JWA1</accession>
<organism evidence="1 2">
    <name type="scientific">Evansella alkalicola</name>
    <dbReference type="NCBI Taxonomy" id="745819"/>
    <lineage>
        <taxon>Bacteria</taxon>
        <taxon>Bacillati</taxon>
        <taxon>Bacillota</taxon>
        <taxon>Bacilli</taxon>
        <taxon>Bacillales</taxon>
        <taxon>Bacillaceae</taxon>
        <taxon>Evansella</taxon>
    </lineage>
</organism>
<comment type="caution">
    <text evidence="1">The sequence shown here is derived from an EMBL/GenBank/DDBJ whole genome shotgun (WGS) entry which is preliminary data.</text>
</comment>
<dbReference type="EMBL" id="JAHQCR010000063">
    <property type="protein sequence ID" value="MBU9722873.1"/>
    <property type="molecule type" value="Genomic_DNA"/>
</dbReference>
<gene>
    <name evidence="1" type="ORF">KS407_15760</name>
</gene>
<protein>
    <submittedName>
        <fullName evidence="1">Uncharacterized protein</fullName>
    </submittedName>
</protein>
<evidence type="ECO:0000313" key="1">
    <source>
        <dbReference type="EMBL" id="MBU9722873.1"/>
    </source>
</evidence>
<dbReference type="RefSeq" id="WP_088073646.1">
    <property type="nucleotide sequence ID" value="NZ_JAHQCR010000063.1"/>
</dbReference>
<name>A0ABS6JWA1_9BACI</name>